<gene>
    <name evidence="2" type="ORF">HCI99_01580</name>
</gene>
<dbReference type="InterPro" id="IPR003812">
    <property type="entry name" value="Fido"/>
</dbReference>
<dbReference type="Proteomes" id="UP000533953">
    <property type="component" value="Unassembled WGS sequence"/>
</dbReference>
<evidence type="ECO:0000313" key="3">
    <source>
        <dbReference type="Proteomes" id="UP000533953"/>
    </source>
</evidence>
<protein>
    <submittedName>
        <fullName evidence="2">Type II toxin-antitoxin system death-on-curing family toxin</fullName>
    </submittedName>
</protein>
<reference evidence="2 3" key="1">
    <citation type="submission" date="2020-03" db="EMBL/GenBank/DDBJ databases">
        <title>Soil Listeria distribution.</title>
        <authorList>
            <person name="Liao J."/>
            <person name="Wiedmann M."/>
        </authorList>
    </citation>
    <scope>NUCLEOTIDE SEQUENCE [LARGE SCALE GENOMIC DNA]</scope>
    <source>
        <strain evidence="2 3">FSL L7-1547</strain>
    </source>
</reference>
<comment type="caution">
    <text evidence="2">The sequence shown here is derived from an EMBL/GenBank/DDBJ whole genome shotgun (WGS) entry which is preliminary data.</text>
</comment>
<dbReference type="RefSeq" id="WP_185401317.1">
    <property type="nucleotide sequence ID" value="NZ_JAARRO010000019.1"/>
</dbReference>
<dbReference type="AlphaFoldDB" id="A0A7X0XB51"/>
<evidence type="ECO:0000259" key="1">
    <source>
        <dbReference type="PROSITE" id="PS51459"/>
    </source>
</evidence>
<dbReference type="NCBIfam" id="TIGR01550">
    <property type="entry name" value="DOC_P1"/>
    <property type="match status" value="1"/>
</dbReference>
<organism evidence="2 3">
    <name type="scientific">Listeria booriae</name>
    <dbReference type="NCBI Taxonomy" id="1552123"/>
    <lineage>
        <taxon>Bacteria</taxon>
        <taxon>Bacillati</taxon>
        <taxon>Bacillota</taxon>
        <taxon>Bacilli</taxon>
        <taxon>Bacillales</taxon>
        <taxon>Listeriaceae</taxon>
        <taxon>Listeria</taxon>
    </lineage>
</organism>
<dbReference type="GO" id="GO:0016301">
    <property type="term" value="F:kinase activity"/>
    <property type="evidence" value="ECO:0007669"/>
    <property type="project" value="InterPro"/>
</dbReference>
<dbReference type="PANTHER" id="PTHR39426:SF1">
    <property type="entry name" value="HOMOLOGY TO DEATH-ON-CURING PROTEIN OF PHAGE P1"/>
    <property type="match status" value="1"/>
</dbReference>
<accession>A0A7X0XB51</accession>
<dbReference type="InterPro" id="IPR006440">
    <property type="entry name" value="Doc"/>
</dbReference>
<dbReference type="Gene3D" id="1.20.120.1870">
    <property type="entry name" value="Fic/DOC protein, Fido domain"/>
    <property type="match status" value="1"/>
</dbReference>
<sequence>MTIRYLTEPEIIMLNGLLIKKYSPMEPIGVVEPNSLNMSVELPKQVVFNQELYPYIPEKAGILYKNLVIKHCFANANKRTALASLGLFLKYNGWQLLAGNQDAEDFTVAIALDSNMALTTISNWIEKNSAMPKIR</sequence>
<evidence type="ECO:0000313" key="2">
    <source>
        <dbReference type="EMBL" id="MBC1490511.1"/>
    </source>
</evidence>
<dbReference type="PANTHER" id="PTHR39426">
    <property type="entry name" value="HOMOLOGY TO DEATH-ON-CURING PROTEIN OF PHAGE P1"/>
    <property type="match status" value="1"/>
</dbReference>
<name>A0A7X0XB51_9LIST</name>
<dbReference type="EMBL" id="JAASTX010000002">
    <property type="protein sequence ID" value="MBC1490511.1"/>
    <property type="molecule type" value="Genomic_DNA"/>
</dbReference>
<dbReference type="InterPro" id="IPR053737">
    <property type="entry name" value="Type_II_TA_Toxin"/>
</dbReference>
<feature type="domain" description="Fido" evidence="1">
    <location>
        <begin position="6"/>
        <end position="127"/>
    </location>
</feature>
<proteinExistence type="predicted"/>
<dbReference type="PROSITE" id="PS51459">
    <property type="entry name" value="FIDO"/>
    <property type="match status" value="1"/>
</dbReference>
<dbReference type="Pfam" id="PF02661">
    <property type="entry name" value="Fic"/>
    <property type="match status" value="1"/>
</dbReference>